<dbReference type="Proteomes" id="UP000025227">
    <property type="component" value="Unplaced"/>
</dbReference>
<accession>A0A7I4XSJ3</accession>
<name>A0A7I4XSJ3_HAECO</name>
<reference evidence="2" key="1">
    <citation type="submission" date="2020-12" db="UniProtKB">
        <authorList>
            <consortium name="WormBaseParasite"/>
        </authorList>
    </citation>
    <scope>IDENTIFICATION</scope>
    <source>
        <strain evidence="2">MHco3</strain>
    </source>
</reference>
<organism evidence="1 2">
    <name type="scientific">Haemonchus contortus</name>
    <name type="common">Barber pole worm</name>
    <dbReference type="NCBI Taxonomy" id="6289"/>
    <lineage>
        <taxon>Eukaryota</taxon>
        <taxon>Metazoa</taxon>
        <taxon>Ecdysozoa</taxon>
        <taxon>Nematoda</taxon>
        <taxon>Chromadorea</taxon>
        <taxon>Rhabditida</taxon>
        <taxon>Rhabditina</taxon>
        <taxon>Rhabditomorpha</taxon>
        <taxon>Strongyloidea</taxon>
        <taxon>Trichostrongylidae</taxon>
        <taxon>Haemonchus</taxon>
    </lineage>
</organism>
<sequence length="81" mass="8960">MFPLNVICKTVPAPLFAVPVLEKVVGRSANRLFRSADGWHSHLCSNSSLFMKASRVHLRAQGGRDSWEYSTRLSGACPTRS</sequence>
<evidence type="ECO:0000313" key="1">
    <source>
        <dbReference type="Proteomes" id="UP000025227"/>
    </source>
</evidence>
<keyword evidence="1" id="KW-1185">Reference proteome</keyword>
<proteinExistence type="predicted"/>
<protein>
    <submittedName>
        <fullName evidence="2">Secreted protein</fullName>
    </submittedName>
</protein>
<evidence type="ECO:0000313" key="2">
    <source>
        <dbReference type="WBParaSite" id="HCON_00005295-00001"/>
    </source>
</evidence>
<dbReference type="WBParaSite" id="HCON_00005295-00001">
    <property type="protein sequence ID" value="HCON_00005295-00001"/>
    <property type="gene ID" value="HCON_00005295"/>
</dbReference>
<dbReference type="AlphaFoldDB" id="A0A7I4XSJ3"/>